<sequence length="84" mass="9367">MMNNEQIVKALKESGMRITRQRMIVADVIADNDGASCKDICCIVRGKDSSVGVATVYRMINVLEDIGVIERIDMIKHRRNGDEG</sequence>
<dbReference type="InterPro" id="IPR036390">
    <property type="entry name" value="WH_DNA-bd_sf"/>
</dbReference>
<reference evidence="2" key="1">
    <citation type="submission" date="2016-10" db="EMBL/GenBank/DDBJ databases">
        <title>The complete genome sequence of the rumen bacterium Butyrivibrio hungatei MB2003.</title>
        <authorList>
            <person name="Palevich N."/>
            <person name="Kelly W.J."/>
            <person name="Leahy S.C."/>
            <person name="Altermann E."/>
            <person name="Rakonjac J."/>
            <person name="Attwood G.T."/>
        </authorList>
    </citation>
    <scope>NUCLEOTIDE SEQUENCE [LARGE SCALE GENOMIC DNA]</scope>
    <source>
        <strain evidence="2">MB2003</strain>
    </source>
</reference>
<keyword evidence="2" id="KW-1185">Reference proteome</keyword>
<protein>
    <submittedName>
        <fullName evidence="1">FUR family transcriptional regulator</fullName>
    </submittedName>
</protein>
<dbReference type="Gene3D" id="1.10.10.10">
    <property type="entry name" value="Winged helix-like DNA-binding domain superfamily/Winged helix DNA-binding domain"/>
    <property type="match status" value="1"/>
</dbReference>
<dbReference type="InterPro" id="IPR036388">
    <property type="entry name" value="WH-like_DNA-bd_sf"/>
</dbReference>
<evidence type="ECO:0000313" key="2">
    <source>
        <dbReference type="Proteomes" id="UP000179284"/>
    </source>
</evidence>
<dbReference type="SUPFAM" id="SSF46785">
    <property type="entry name" value="Winged helix' DNA-binding domain"/>
    <property type="match status" value="1"/>
</dbReference>
<dbReference type="GO" id="GO:0003700">
    <property type="term" value="F:DNA-binding transcription factor activity"/>
    <property type="evidence" value="ECO:0007669"/>
    <property type="project" value="InterPro"/>
</dbReference>
<dbReference type="Pfam" id="PF01475">
    <property type="entry name" value="FUR"/>
    <property type="match status" value="1"/>
</dbReference>
<dbReference type="EMBL" id="CP017831">
    <property type="protein sequence ID" value="AOZ95270.1"/>
    <property type="molecule type" value="Genomic_DNA"/>
</dbReference>
<proteinExistence type="predicted"/>
<accession>A0A1D9NYB0</accession>
<organism evidence="1 2">
    <name type="scientific">Butyrivibrio hungatei</name>
    <dbReference type="NCBI Taxonomy" id="185008"/>
    <lineage>
        <taxon>Bacteria</taxon>
        <taxon>Bacillati</taxon>
        <taxon>Bacillota</taxon>
        <taxon>Clostridia</taxon>
        <taxon>Lachnospirales</taxon>
        <taxon>Lachnospiraceae</taxon>
        <taxon>Butyrivibrio</taxon>
    </lineage>
</organism>
<dbReference type="Proteomes" id="UP000179284">
    <property type="component" value="Chromosome I"/>
</dbReference>
<dbReference type="AlphaFoldDB" id="A0A1D9NYB0"/>
<gene>
    <name evidence="1" type="ORF">bhn_I0235</name>
</gene>
<dbReference type="InterPro" id="IPR002481">
    <property type="entry name" value="FUR"/>
</dbReference>
<dbReference type="KEGG" id="bhu:bhn_I0235"/>
<evidence type="ECO:0000313" key="1">
    <source>
        <dbReference type="EMBL" id="AOZ95270.1"/>
    </source>
</evidence>
<name>A0A1D9NYB0_9FIRM</name>